<dbReference type="STRING" id="3847.A0A0R0GI38"/>
<dbReference type="EnsemblPlants" id="KRH14325">
    <property type="protein sequence ID" value="KRH14325"/>
    <property type="gene ID" value="GLYMA_14G019200"/>
</dbReference>
<organism evidence="5">
    <name type="scientific">Glycine max</name>
    <name type="common">Soybean</name>
    <name type="synonym">Glycine hispida</name>
    <dbReference type="NCBI Taxonomy" id="3847"/>
    <lineage>
        <taxon>Eukaryota</taxon>
        <taxon>Viridiplantae</taxon>
        <taxon>Streptophyta</taxon>
        <taxon>Embryophyta</taxon>
        <taxon>Tracheophyta</taxon>
        <taxon>Spermatophyta</taxon>
        <taxon>Magnoliopsida</taxon>
        <taxon>eudicotyledons</taxon>
        <taxon>Gunneridae</taxon>
        <taxon>Pentapetalae</taxon>
        <taxon>rosids</taxon>
        <taxon>fabids</taxon>
        <taxon>Fabales</taxon>
        <taxon>Fabaceae</taxon>
        <taxon>Papilionoideae</taxon>
        <taxon>50 kb inversion clade</taxon>
        <taxon>NPAAA clade</taxon>
        <taxon>indigoferoid/millettioid clade</taxon>
        <taxon>Phaseoleae</taxon>
        <taxon>Glycine</taxon>
        <taxon>Glycine subgen. Soja</taxon>
    </lineage>
</organism>
<keyword evidence="7" id="KW-1185">Reference proteome</keyword>
<dbReference type="AlphaFoldDB" id="A0A0R0GI38"/>
<reference evidence="6" key="2">
    <citation type="submission" date="2018-02" db="UniProtKB">
        <authorList>
            <consortium name="EnsemblPlants"/>
        </authorList>
    </citation>
    <scope>IDENTIFICATION</scope>
    <source>
        <strain evidence="6">Williams 82</strain>
    </source>
</reference>
<reference evidence="5 6" key="1">
    <citation type="journal article" date="2010" name="Nature">
        <title>Genome sequence of the palaeopolyploid soybean.</title>
        <authorList>
            <person name="Schmutz J."/>
            <person name="Cannon S.B."/>
            <person name="Schlueter J."/>
            <person name="Ma J."/>
            <person name="Mitros T."/>
            <person name="Nelson W."/>
            <person name="Hyten D.L."/>
            <person name="Song Q."/>
            <person name="Thelen J.J."/>
            <person name="Cheng J."/>
            <person name="Xu D."/>
            <person name="Hellsten U."/>
            <person name="May G.D."/>
            <person name="Yu Y."/>
            <person name="Sakurai T."/>
            <person name="Umezawa T."/>
            <person name="Bhattacharyya M.K."/>
            <person name="Sandhu D."/>
            <person name="Valliyodan B."/>
            <person name="Lindquist E."/>
            <person name="Peto M."/>
            <person name="Grant D."/>
            <person name="Shu S."/>
            <person name="Goodstein D."/>
            <person name="Barry K."/>
            <person name="Futrell-Griggs M."/>
            <person name="Abernathy B."/>
            <person name="Du J."/>
            <person name="Tian Z."/>
            <person name="Zhu L."/>
            <person name="Gill N."/>
            <person name="Joshi T."/>
            <person name="Libault M."/>
            <person name="Sethuraman A."/>
            <person name="Zhang X.-C."/>
            <person name="Shinozaki K."/>
            <person name="Nguyen H.T."/>
            <person name="Wing R.A."/>
            <person name="Cregan P."/>
            <person name="Specht J."/>
            <person name="Grimwood J."/>
            <person name="Rokhsar D."/>
            <person name="Stacey G."/>
            <person name="Shoemaker R.C."/>
            <person name="Jackson S.A."/>
        </authorList>
    </citation>
    <scope>NUCLEOTIDE SEQUENCE</scope>
    <source>
        <strain evidence="6">cv. Williams 82</strain>
        <tissue evidence="5">Callus</tissue>
    </source>
</reference>
<evidence type="ECO:0000313" key="7">
    <source>
        <dbReference type="Proteomes" id="UP000008827"/>
    </source>
</evidence>
<protein>
    <submittedName>
        <fullName evidence="5 6">Uncharacterized protein</fullName>
    </submittedName>
</protein>
<dbReference type="PaxDb" id="3847-GLYMA14G02271.1"/>
<dbReference type="EMBL" id="CM000847">
    <property type="protein sequence ID" value="KRH14325.1"/>
    <property type="molecule type" value="Genomic_DNA"/>
</dbReference>
<dbReference type="PANTHER" id="PTHR47970">
    <property type="entry name" value="KINESIN-LIKE PROTEIN KIF11"/>
    <property type="match status" value="1"/>
</dbReference>
<dbReference type="PANTHER" id="PTHR47970:SF9">
    <property type="entry name" value="KINESIN-LIKE PROTEIN KIN-5D"/>
    <property type="match status" value="1"/>
</dbReference>
<dbReference type="InterPro" id="IPR047149">
    <property type="entry name" value="KIF11-like"/>
</dbReference>
<name>A0A0R0GI38_SOYBN</name>
<reference evidence="5" key="3">
    <citation type="submission" date="2018-07" db="EMBL/GenBank/DDBJ databases">
        <title>WGS assembly of Glycine max.</title>
        <authorList>
            <person name="Schmutz J."/>
            <person name="Cannon S."/>
            <person name="Schlueter J."/>
            <person name="Ma J."/>
            <person name="Mitros T."/>
            <person name="Nelson W."/>
            <person name="Hyten D."/>
            <person name="Song Q."/>
            <person name="Thelen J."/>
            <person name="Cheng J."/>
            <person name="Xu D."/>
            <person name="Hellsten U."/>
            <person name="May G."/>
            <person name="Yu Y."/>
            <person name="Sakurai T."/>
            <person name="Umezawa T."/>
            <person name="Bhattacharyya M."/>
            <person name="Sandhu D."/>
            <person name="Valliyodan B."/>
            <person name="Lindquist E."/>
            <person name="Peto M."/>
            <person name="Grant D."/>
            <person name="Shu S."/>
            <person name="Goodstein D."/>
            <person name="Barry K."/>
            <person name="Futrell-Griggs M."/>
            <person name="Abernathy B."/>
            <person name="Du J."/>
            <person name="Tian Z."/>
            <person name="Zhu L."/>
            <person name="Gill N."/>
            <person name="Joshi T."/>
            <person name="Libault M."/>
            <person name="Sethuraman A."/>
            <person name="Zhang X."/>
            <person name="Shinozaki K."/>
            <person name="Nguyen H."/>
            <person name="Wing R."/>
            <person name="Cregan P."/>
            <person name="Specht J."/>
            <person name="Grimwood J."/>
            <person name="Rokhsar D."/>
            <person name="Stacey G."/>
            <person name="Shoemaker R."/>
            <person name="Jackson S."/>
        </authorList>
    </citation>
    <scope>NUCLEOTIDE SEQUENCE</scope>
    <source>
        <tissue evidence="5">Callus</tissue>
    </source>
</reference>
<evidence type="ECO:0000256" key="1">
    <source>
        <dbReference type="ARBA" id="ARBA00004245"/>
    </source>
</evidence>
<dbReference type="Proteomes" id="UP000008827">
    <property type="component" value="Chromosome 14"/>
</dbReference>
<evidence type="ECO:0000313" key="5">
    <source>
        <dbReference type="EMBL" id="KRH14325.1"/>
    </source>
</evidence>
<evidence type="ECO:0000256" key="4">
    <source>
        <dbReference type="ARBA" id="ARBA00023212"/>
    </source>
</evidence>
<keyword evidence="4" id="KW-0206">Cytoskeleton</keyword>
<evidence type="ECO:0000256" key="3">
    <source>
        <dbReference type="ARBA" id="ARBA00023175"/>
    </source>
</evidence>
<proteinExistence type="predicted"/>
<dbReference type="InParanoid" id="A0A0R0GI38"/>
<sequence>MIIKSFQVLDEHSELWRPPAMTVPLDSAYGTTKIKVVGQNSVLSTQVLSGNENNIHLEWKKNTCTEIHTCQIKGPVVRWLNQLTNCFVSHIFNNDKDKGVNVQVLVRCRFVLMFHCSETENEKKINWCRICRPLSEDETRLHTPVVISCNEDRREVLAVQNIANKQIDRTFAFDKVLSSFRYLKREERDGVGGEERTQIRQRKGFRRFPQRAQGWRLPVCPFSFLRS</sequence>
<comment type="subcellular location">
    <subcellularLocation>
        <location evidence="1">Cytoplasm</location>
        <location evidence="1">Cytoskeleton</location>
    </subcellularLocation>
</comment>
<dbReference type="GO" id="GO:0005856">
    <property type="term" value="C:cytoskeleton"/>
    <property type="evidence" value="ECO:0007669"/>
    <property type="project" value="UniProtKB-SubCell"/>
</dbReference>
<accession>A0A0R0GI38</accession>
<keyword evidence="3" id="KW-0505">Motor protein</keyword>
<dbReference type="Gramene" id="KRH14325">
    <property type="protein sequence ID" value="KRH14325"/>
    <property type="gene ID" value="GLYMA_14G019200"/>
</dbReference>
<evidence type="ECO:0000256" key="2">
    <source>
        <dbReference type="ARBA" id="ARBA00022490"/>
    </source>
</evidence>
<evidence type="ECO:0000313" key="6">
    <source>
        <dbReference type="EnsemblPlants" id="KRH14325"/>
    </source>
</evidence>
<gene>
    <name evidence="5" type="ORF">GLYMA_14G019200</name>
</gene>
<keyword evidence="2" id="KW-0963">Cytoplasm</keyword>